<reference evidence="1 2" key="1">
    <citation type="submission" date="2021-02" db="EMBL/GenBank/DDBJ databases">
        <authorList>
            <person name="Vanwijnsberghe S."/>
        </authorList>
    </citation>
    <scope>NUCLEOTIDE SEQUENCE [LARGE SCALE GENOMIC DNA]</scope>
    <source>
        <strain evidence="1 2">R-69658</strain>
    </source>
</reference>
<gene>
    <name evidence="1" type="ORF">R69658_07435</name>
</gene>
<comment type="caution">
    <text evidence="1">The sequence shown here is derived from an EMBL/GenBank/DDBJ whole genome shotgun (WGS) entry which is preliminary data.</text>
</comment>
<accession>A0ABM8T4X7</accession>
<sequence>MFRVQVWDDDANHYVDVMLSFDQWGAAGFRHAQLGDTSAEYDDPGAAWRDAVDLQERFGDAIVTLFDTSTGERHFDERSLPEVGADAIEASAAPEIWTDDWIIQRAVRIRAASAGGDVYEPWPGYTHPMTRDQAVKALEECEERWPEHEFRAHRLRLEEKVAADAIDRARRSVRSRKYD</sequence>
<protein>
    <recommendedName>
        <fullName evidence="3">DUF4376 domain-containing protein</fullName>
    </recommendedName>
</protein>
<evidence type="ECO:0008006" key="3">
    <source>
        <dbReference type="Google" id="ProtNLM"/>
    </source>
</evidence>
<evidence type="ECO:0000313" key="2">
    <source>
        <dbReference type="Proteomes" id="UP000674425"/>
    </source>
</evidence>
<dbReference type="EMBL" id="CAJNAU010000141">
    <property type="protein sequence ID" value="CAE6856970.1"/>
    <property type="molecule type" value="Genomic_DNA"/>
</dbReference>
<keyword evidence="2" id="KW-1185">Reference proteome</keyword>
<name>A0ABM8T4X7_9BURK</name>
<dbReference type="RefSeq" id="WP_200622422.1">
    <property type="nucleotide sequence ID" value="NZ_CAJNAU010000141.1"/>
</dbReference>
<organism evidence="1 2">
    <name type="scientific">Paraburkholderia aspalathi</name>
    <dbReference type="NCBI Taxonomy" id="1324617"/>
    <lineage>
        <taxon>Bacteria</taxon>
        <taxon>Pseudomonadati</taxon>
        <taxon>Pseudomonadota</taxon>
        <taxon>Betaproteobacteria</taxon>
        <taxon>Burkholderiales</taxon>
        <taxon>Burkholderiaceae</taxon>
        <taxon>Paraburkholderia</taxon>
    </lineage>
</organism>
<evidence type="ECO:0000313" key="1">
    <source>
        <dbReference type="EMBL" id="CAE6856970.1"/>
    </source>
</evidence>
<proteinExistence type="predicted"/>
<dbReference type="Proteomes" id="UP000674425">
    <property type="component" value="Unassembled WGS sequence"/>
</dbReference>